<dbReference type="InterPro" id="IPR046713">
    <property type="entry name" value="DUF6786"/>
</dbReference>
<keyword evidence="2" id="KW-1185">Reference proteome</keyword>
<dbReference type="RefSeq" id="WP_307260227.1">
    <property type="nucleotide sequence ID" value="NZ_JAUSVL010000001.1"/>
</dbReference>
<evidence type="ECO:0000313" key="2">
    <source>
        <dbReference type="Proteomes" id="UP001238163"/>
    </source>
</evidence>
<organism evidence="1 2">
    <name type="scientific">Oligosphaera ethanolica</name>
    <dbReference type="NCBI Taxonomy" id="760260"/>
    <lineage>
        <taxon>Bacteria</taxon>
        <taxon>Pseudomonadati</taxon>
        <taxon>Lentisphaerota</taxon>
        <taxon>Oligosphaeria</taxon>
        <taxon>Oligosphaerales</taxon>
        <taxon>Oligosphaeraceae</taxon>
        <taxon>Oligosphaera</taxon>
    </lineage>
</organism>
<proteinExistence type="predicted"/>
<protein>
    <submittedName>
        <fullName evidence="1">Uncharacterized protein</fullName>
    </submittedName>
</protein>
<comment type="caution">
    <text evidence="1">The sequence shown here is derived from an EMBL/GenBank/DDBJ whole genome shotgun (WGS) entry which is preliminary data.</text>
</comment>
<dbReference type="AlphaFoldDB" id="A0AAE3VEM1"/>
<accession>A0AAE3VEM1</accession>
<gene>
    <name evidence="1" type="ORF">J3R75_001000</name>
</gene>
<evidence type="ECO:0000313" key="1">
    <source>
        <dbReference type="EMBL" id="MDQ0288893.1"/>
    </source>
</evidence>
<name>A0AAE3VEM1_9BACT</name>
<sequence>MTTPASQFSPAWTVLPAGDGTVAMAHALQGRIFCELDGEIVHRYDAALASAPAPDAFNNLGGNSLWPGPEGGPYAFNYPPGDGGWYVQPAINSQPTIAEESTTTRLAGGKVVSLQNRRGVTRLFDYRRSVSILAPQDMSGPYGIKGVAYSCTDELRAQDPPPTDDMLFCAWSLEQFPGGDGVVAFGITTDDAATAINCDYYGHPGDRLRCDGQLFRLALGGKDRFQIGIAHHSQPKLIGAYDPRRNLLIIRRISKITDNGLYFNIADNDQPRGAFSAADSYSIFNGGEMGFFELETIAPLHCDAAGRGTHSTLCTETLIFKGAPDRLGHCLEDCFGVPATFIGGLQA</sequence>
<reference evidence="1" key="1">
    <citation type="submission" date="2023-07" db="EMBL/GenBank/DDBJ databases">
        <title>Genomic Encyclopedia of Type Strains, Phase IV (KMG-IV): sequencing the most valuable type-strain genomes for metagenomic binning, comparative biology and taxonomic classification.</title>
        <authorList>
            <person name="Goeker M."/>
        </authorList>
    </citation>
    <scope>NUCLEOTIDE SEQUENCE</scope>
    <source>
        <strain evidence="1">DSM 24202</strain>
    </source>
</reference>
<dbReference type="EMBL" id="JAUSVL010000001">
    <property type="protein sequence ID" value="MDQ0288893.1"/>
    <property type="molecule type" value="Genomic_DNA"/>
</dbReference>
<dbReference type="Pfam" id="PF20583">
    <property type="entry name" value="DUF6786"/>
    <property type="match status" value="1"/>
</dbReference>
<dbReference type="Proteomes" id="UP001238163">
    <property type="component" value="Unassembled WGS sequence"/>
</dbReference>